<reference evidence="1" key="1">
    <citation type="journal article" date="2023" name="Mol. Phylogenet. Evol.">
        <title>Genome-scale phylogeny and comparative genomics of the fungal order Sordariales.</title>
        <authorList>
            <person name="Hensen N."/>
            <person name="Bonometti L."/>
            <person name="Westerberg I."/>
            <person name="Brannstrom I.O."/>
            <person name="Guillou S."/>
            <person name="Cros-Aarteil S."/>
            <person name="Calhoun S."/>
            <person name="Haridas S."/>
            <person name="Kuo A."/>
            <person name="Mondo S."/>
            <person name="Pangilinan J."/>
            <person name="Riley R."/>
            <person name="LaButti K."/>
            <person name="Andreopoulos B."/>
            <person name="Lipzen A."/>
            <person name="Chen C."/>
            <person name="Yan M."/>
            <person name="Daum C."/>
            <person name="Ng V."/>
            <person name="Clum A."/>
            <person name="Steindorff A."/>
            <person name="Ohm R.A."/>
            <person name="Martin F."/>
            <person name="Silar P."/>
            <person name="Natvig D.O."/>
            <person name="Lalanne C."/>
            <person name="Gautier V."/>
            <person name="Ament-Velasquez S.L."/>
            <person name="Kruys A."/>
            <person name="Hutchinson M.I."/>
            <person name="Powell A.J."/>
            <person name="Barry K."/>
            <person name="Miller A.N."/>
            <person name="Grigoriev I.V."/>
            <person name="Debuchy R."/>
            <person name="Gladieux P."/>
            <person name="Hiltunen Thoren M."/>
            <person name="Johannesson H."/>
        </authorList>
    </citation>
    <scope>NUCLEOTIDE SEQUENCE</scope>
    <source>
        <strain evidence="1">CBS 958.72</strain>
    </source>
</reference>
<protein>
    <submittedName>
        <fullName evidence="1">Uncharacterized protein</fullName>
    </submittedName>
</protein>
<evidence type="ECO:0000313" key="2">
    <source>
        <dbReference type="Proteomes" id="UP001287356"/>
    </source>
</evidence>
<dbReference type="Proteomes" id="UP001287356">
    <property type="component" value="Unassembled WGS sequence"/>
</dbReference>
<accession>A0AAE0K4W9</accession>
<dbReference type="AlphaFoldDB" id="A0AAE0K4W9"/>
<comment type="caution">
    <text evidence="1">The sequence shown here is derived from an EMBL/GenBank/DDBJ whole genome shotgun (WGS) entry which is preliminary data.</text>
</comment>
<name>A0AAE0K4W9_9PEZI</name>
<evidence type="ECO:0000313" key="1">
    <source>
        <dbReference type="EMBL" id="KAK3369682.1"/>
    </source>
</evidence>
<keyword evidence="2" id="KW-1185">Reference proteome</keyword>
<proteinExistence type="predicted"/>
<gene>
    <name evidence="1" type="ORF">B0T24DRAFT_363697</name>
</gene>
<reference evidence="1" key="2">
    <citation type="submission" date="2023-06" db="EMBL/GenBank/DDBJ databases">
        <authorList>
            <consortium name="Lawrence Berkeley National Laboratory"/>
            <person name="Haridas S."/>
            <person name="Hensen N."/>
            <person name="Bonometti L."/>
            <person name="Westerberg I."/>
            <person name="Brannstrom I.O."/>
            <person name="Guillou S."/>
            <person name="Cros-Aarteil S."/>
            <person name="Calhoun S."/>
            <person name="Kuo A."/>
            <person name="Mondo S."/>
            <person name="Pangilinan J."/>
            <person name="Riley R."/>
            <person name="Labutti K."/>
            <person name="Andreopoulos B."/>
            <person name="Lipzen A."/>
            <person name="Chen C."/>
            <person name="Yanf M."/>
            <person name="Daum C."/>
            <person name="Ng V."/>
            <person name="Clum A."/>
            <person name="Steindorff A."/>
            <person name="Ohm R."/>
            <person name="Martin F."/>
            <person name="Silar P."/>
            <person name="Natvig D."/>
            <person name="Lalanne C."/>
            <person name="Gautier V."/>
            <person name="Ament-Velasquez S.L."/>
            <person name="Kruys A."/>
            <person name="Hutchinson M.I."/>
            <person name="Powell A.J."/>
            <person name="Barry K."/>
            <person name="Miller A.N."/>
            <person name="Grigoriev I.V."/>
            <person name="Debuchy R."/>
            <person name="Gladieux P."/>
            <person name="Thoren M.H."/>
            <person name="Johannesson H."/>
        </authorList>
    </citation>
    <scope>NUCLEOTIDE SEQUENCE</scope>
    <source>
        <strain evidence="1">CBS 958.72</strain>
    </source>
</reference>
<organism evidence="1 2">
    <name type="scientific">Lasiosphaeria ovina</name>
    <dbReference type="NCBI Taxonomy" id="92902"/>
    <lineage>
        <taxon>Eukaryota</taxon>
        <taxon>Fungi</taxon>
        <taxon>Dikarya</taxon>
        <taxon>Ascomycota</taxon>
        <taxon>Pezizomycotina</taxon>
        <taxon>Sordariomycetes</taxon>
        <taxon>Sordariomycetidae</taxon>
        <taxon>Sordariales</taxon>
        <taxon>Lasiosphaeriaceae</taxon>
        <taxon>Lasiosphaeria</taxon>
    </lineage>
</organism>
<sequence length="276" mass="30601">MMATGVTLAKIAELSPLEDLSSSSGGGEWLRSHHNVSALLGAVHACEPTSQAVLDFYRDRRSLLEAYCRVLTRGDYNNTFSDEMKIMEWSRPGFQQVVEELLPIISTGASYIGAVPRFLQLVPIGSMAVYVTEEGRLGLAPRSAQLGDILCAFLGCPSAIALRPVSGSLGQYQVVGQSFLDRFMDRDCFLGPLPNEYTHDWRLDFETPEVDNLWSPGFVETSTGRHTWIDPRVQSFPIDMSRAHEETRAAAKEILGSITVEMLKERGVQIQEFALI</sequence>
<dbReference type="Pfam" id="PF26639">
    <property type="entry name" value="Het-6_barrel"/>
    <property type="match status" value="1"/>
</dbReference>
<dbReference type="EMBL" id="JAULSN010000006">
    <property type="protein sequence ID" value="KAK3369682.1"/>
    <property type="molecule type" value="Genomic_DNA"/>
</dbReference>